<dbReference type="PANTHER" id="PTHR13847">
    <property type="entry name" value="SARCOSINE DEHYDROGENASE-RELATED"/>
    <property type="match status" value="1"/>
</dbReference>
<name>A0ABN4YW08_SPOUR</name>
<evidence type="ECO:0000313" key="2">
    <source>
        <dbReference type="EMBL" id="ARF14996.1"/>
    </source>
</evidence>
<dbReference type="RefSeq" id="WP_232321202.1">
    <property type="nucleotide sequence ID" value="NZ_CP015108.1"/>
</dbReference>
<organism evidence="2 3">
    <name type="scientific">Sporosarcina ureae</name>
    <dbReference type="NCBI Taxonomy" id="1571"/>
    <lineage>
        <taxon>Bacteria</taxon>
        <taxon>Bacillati</taxon>
        <taxon>Bacillota</taxon>
        <taxon>Bacilli</taxon>
        <taxon>Bacillales</taxon>
        <taxon>Caryophanaceae</taxon>
        <taxon>Sporosarcina</taxon>
    </lineage>
</organism>
<dbReference type="Gene3D" id="3.50.50.60">
    <property type="entry name" value="FAD/NAD(P)-binding domain"/>
    <property type="match status" value="1"/>
</dbReference>
<dbReference type="EMBL" id="CP015108">
    <property type="protein sequence ID" value="ARF14996.1"/>
    <property type="molecule type" value="Genomic_DNA"/>
</dbReference>
<dbReference type="InterPro" id="IPR006076">
    <property type="entry name" value="FAD-dep_OxRdtase"/>
</dbReference>
<gene>
    <name evidence="2" type="ORF">SporoS204_13050</name>
</gene>
<keyword evidence="3" id="KW-1185">Reference proteome</keyword>
<evidence type="ECO:0000313" key="3">
    <source>
        <dbReference type="Proteomes" id="UP000192486"/>
    </source>
</evidence>
<dbReference type="SUPFAM" id="SSF51905">
    <property type="entry name" value="FAD/NAD(P)-binding domain"/>
    <property type="match status" value="1"/>
</dbReference>
<dbReference type="Gene3D" id="3.30.9.10">
    <property type="entry name" value="D-Amino Acid Oxidase, subunit A, domain 2"/>
    <property type="match status" value="1"/>
</dbReference>
<protein>
    <recommendedName>
        <fullName evidence="1">FAD dependent oxidoreductase domain-containing protein</fullName>
    </recommendedName>
</protein>
<evidence type="ECO:0000259" key="1">
    <source>
        <dbReference type="Pfam" id="PF01266"/>
    </source>
</evidence>
<dbReference type="Proteomes" id="UP000192486">
    <property type="component" value="Chromosome"/>
</dbReference>
<proteinExistence type="predicted"/>
<dbReference type="Pfam" id="PF01266">
    <property type="entry name" value="DAO"/>
    <property type="match status" value="1"/>
</dbReference>
<reference evidence="2 3" key="1">
    <citation type="submission" date="2016-04" db="EMBL/GenBank/DDBJ databases">
        <title>Comparative Genomics and Epigenetics of Sporosarcina ureae.</title>
        <authorList>
            <person name="Oliver A.S."/>
            <person name="Cooper K.K."/>
        </authorList>
    </citation>
    <scope>NUCLEOTIDE SEQUENCE [LARGE SCALE GENOMIC DNA]</scope>
    <source>
        <strain evidence="2 3">S204</strain>
    </source>
</reference>
<dbReference type="InterPro" id="IPR036188">
    <property type="entry name" value="FAD/NAD-bd_sf"/>
</dbReference>
<feature type="domain" description="FAD dependent oxidoreductase" evidence="1">
    <location>
        <begin position="30"/>
        <end position="381"/>
    </location>
</feature>
<dbReference type="PANTHER" id="PTHR13847:SF201">
    <property type="entry name" value="PUTATIBE OXIDOREDUCTASE"/>
    <property type="match status" value="1"/>
</dbReference>
<sequence length="399" mass="45360">MMKLHTGSLYWESTFTKEGFVKVNRQDVYDVAIVGGGMSGALTSYVLANEGYSIALIEQEEVGGGSTSANTGLLQFSNDIMLHELMEQIGEEKAVEFYRSCKIAMENLKDVAEHAPFDVQFHTRESLYYASTEEDVARLRKEFEALRKYGFPVEFWEREDIEAHFPFSQPAAIVTAGDAEVNPLRLCMGAIHYAYEKGMDIFEHTEVLGIRDTEERVLIKTTNGDFQAKSVVVTTGYEPTLDTKIPQKDLKVTYAIATQPIDDLSFWHERMMIWETKRPYLYMRLTDENRIVAGGLDQDMDTLPSSQEEIDKKFAQLKQELQVLFPNQKLDFEYEWTALFGESTDELPVIGRHPVEPNIYYLIGLGGNGTVYSMLGAYLLRDELAGKSNPNEPIVEIER</sequence>
<accession>A0ABN4YW08</accession>